<evidence type="ECO:0000313" key="5">
    <source>
        <dbReference type="EMBL" id="GEB82663.1"/>
    </source>
</evidence>
<evidence type="ECO:0000259" key="4">
    <source>
        <dbReference type="Pfam" id="PF04577"/>
    </source>
</evidence>
<dbReference type="STRING" id="104099.AD949_04560"/>
<reference evidence="5 6" key="1">
    <citation type="submission" date="2019-06" db="EMBL/GenBank/DDBJ databases">
        <title>Whole genome shotgun sequence of Acetobacter orleanensis NBRC 13752.</title>
        <authorList>
            <person name="Hosoyama A."/>
            <person name="Uohara A."/>
            <person name="Ohji S."/>
            <person name="Ichikawa N."/>
        </authorList>
    </citation>
    <scope>NUCLEOTIDE SEQUENCE [LARGE SCALE GENOMIC DNA]</scope>
    <source>
        <strain evidence="5 6">NBRC 13752</strain>
    </source>
</reference>
<gene>
    <name evidence="5" type="ORF">AOR01nite_11400</name>
</gene>
<dbReference type="AlphaFoldDB" id="A0A4Y3TLP5"/>
<dbReference type="Pfam" id="PF04577">
    <property type="entry name" value="Glyco_transf_61"/>
    <property type="match status" value="1"/>
</dbReference>
<evidence type="ECO:0000256" key="2">
    <source>
        <dbReference type="ARBA" id="ARBA00022679"/>
    </source>
</evidence>
<evidence type="ECO:0000313" key="6">
    <source>
        <dbReference type="Proteomes" id="UP000317617"/>
    </source>
</evidence>
<dbReference type="GO" id="GO:0016757">
    <property type="term" value="F:glycosyltransferase activity"/>
    <property type="evidence" value="ECO:0007669"/>
    <property type="project" value="UniProtKB-KW"/>
</dbReference>
<keyword evidence="6" id="KW-1185">Reference proteome</keyword>
<dbReference type="InterPro" id="IPR049625">
    <property type="entry name" value="Glyco_transf_61_cat"/>
</dbReference>
<accession>A0A4Y3TLP5</accession>
<protein>
    <recommendedName>
        <fullName evidence="4">Glycosyltransferase 61 catalytic domain-containing protein</fullName>
    </recommendedName>
</protein>
<sequence length="386" mass="42080">MGFFKTLLRRKATVPAKASACVSVDASRSASGNAGAVSLKDIAASVTVLETVPAVPVSLVNGGKLGADETSVFKGWVSDPATFHLYDLRDVVLDRSLMVFLKDGKPVLETAYVQDPAAVAALEVRPQDLITVPDDTSPAAICCDHWDSNYYHWLSHTLPTLHALRITKHQNARLMLPPHMRAWQADTLALSGFDVTQGLPLENGKQYAFSRVLYADYVRGAGDFSVSPLSRAAYESLAATQPSTGPRDLRIFIERGPASNRRIPNEAELTAALQARGFLCVRAENFSAAEQIQLFKRARLVVGQLGSGMANCVWCQPGTVMFELVAEHHQNPCNLLMGMQAGLLYWGKLMPTGQQTDDHIAQSEKPLDIASVLRELDQIEPYLPPV</sequence>
<feature type="domain" description="Glycosyltransferase 61 catalytic" evidence="4">
    <location>
        <begin position="150"/>
        <end position="321"/>
    </location>
</feature>
<evidence type="ECO:0000256" key="3">
    <source>
        <dbReference type="ARBA" id="ARBA00023180"/>
    </source>
</evidence>
<keyword evidence="1" id="KW-0328">Glycosyltransferase</keyword>
<dbReference type="Proteomes" id="UP000317617">
    <property type="component" value="Unassembled WGS sequence"/>
</dbReference>
<dbReference type="OrthoDB" id="288504at2"/>
<dbReference type="EMBL" id="BJMU01000004">
    <property type="protein sequence ID" value="GEB82663.1"/>
    <property type="molecule type" value="Genomic_DNA"/>
</dbReference>
<dbReference type="InterPro" id="IPR007657">
    <property type="entry name" value="Glycosyltransferase_61"/>
</dbReference>
<evidence type="ECO:0000256" key="1">
    <source>
        <dbReference type="ARBA" id="ARBA00022676"/>
    </source>
</evidence>
<keyword evidence="2" id="KW-0808">Transferase</keyword>
<name>A0A4Y3TLP5_9PROT</name>
<organism evidence="5 6">
    <name type="scientific">Acetobacter orleanensis</name>
    <dbReference type="NCBI Taxonomy" id="104099"/>
    <lineage>
        <taxon>Bacteria</taxon>
        <taxon>Pseudomonadati</taxon>
        <taxon>Pseudomonadota</taxon>
        <taxon>Alphaproteobacteria</taxon>
        <taxon>Acetobacterales</taxon>
        <taxon>Acetobacteraceae</taxon>
        <taxon>Acetobacter</taxon>
    </lineage>
</organism>
<proteinExistence type="predicted"/>
<dbReference type="PANTHER" id="PTHR20961">
    <property type="entry name" value="GLYCOSYLTRANSFERASE"/>
    <property type="match status" value="1"/>
</dbReference>
<keyword evidence="3" id="KW-0325">Glycoprotein</keyword>
<comment type="caution">
    <text evidence="5">The sequence shown here is derived from an EMBL/GenBank/DDBJ whole genome shotgun (WGS) entry which is preliminary data.</text>
</comment>